<dbReference type="PANTHER" id="PTHR32385:SF23">
    <property type="entry name" value="NUCLEOTIDE-DIPHOSPHO-SUGAR TRANSFERASE"/>
    <property type="match status" value="1"/>
</dbReference>
<comment type="caution">
    <text evidence="3">The sequence shown here is derived from an EMBL/GenBank/DDBJ whole genome shotgun (WGS) entry which is preliminary data.</text>
</comment>
<dbReference type="Proteomes" id="UP001642464">
    <property type="component" value="Unassembled WGS sequence"/>
</dbReference>
<proteinExistence type="predicted"/>
<dbReference type="Pfam" id="PF04488">
    <property type="entry name" value="Gly_transf_sug"/>
    <property type="match status" value="1"/>
</dbReference>
<reference evidence="3 4" key="1">
    <citation type="submission" date="2024-02" db="EMBL/GenBank/DDBJ databases">
        <authorList>
            <person name="Chen Y."/>
            <person name="Shah S."/>
            <person name="Dougan E. K."/>
            <person name="Thang M."/>
            <person name="Chan C."/>
        </authorList>
    </citation>
    <scope>NUCLEOTIDE SEQUENCE [LARGE SCALE GENOMIC DNA]</scope>
</reference>
<dbReference type="SUPFAM" id="SSF53448">
    <property type="entry name" value="Nucleotide-diphospho-sugar transferases"/>
    <property type="match status" value="1"/>
</dbReference>
<feature type="compositionally biased region" description="Polar residues" evidence="2">
    <location>
        <begin position="205"/>
        <end position="217"/>
    </location>
</feature>
<feature type="region of interest" description="Disordered" evidence="2">
    <location>
        <begin position="203"/>
        <end position="261"/>
    </location>
</feature>
<keyword evidence="4" id="KW-1185">Reference proteome</keyword>
<dbReference type="Gene3D" id="3.90.550.20">
    <property type="match status" value="1"/>
</dbReference>
<feature type="region of interest" description="Disordered" evidence="2">
    <location>
        <begin position="1"/>
        <end position="23"/>
    </location>
</feature>
<dbReference type="InterPro" id="IPR051706">
    <property type="entry name" value="Glycosyltransferase_domain"/>
</dbReference>
<dbReference type="EMBL" id="CAXAMM010011001">
    <property type="protein sequence ID" value="CAK9024777.1"/>
    <property type="molecule type" value="Genomic_DNA"/>
</dbReference>
<keyword evidence="1" id="KW-0808">Transferase</keyword>
<accession>A0ABP0KD92</accession>
<protein>
    <submittedName>
        <fullName evidence="3">Mannosyl phosphorylinositol ceramide synthase SUR1</fullName>
    </submittedName>
</protein>
<dbReference type="InterPro" id="IPR007577">
    <property type="entry name" value="GlycoTrfase_DXD_sugar-bd_CS"/>
</dbReference>
<evidence type="ECO:0000313" key="3">
    <source>
        <dbReference type="EMBL" id="CAK9024777.1"/>
    </source>
</evidence>
<evidence type="ECO:0000256" key="2">
    <source>
        <dbReference type="SAM" id="MobiDB-lite"/>
    </source>
</evidence>
<sequence length="647" mass="72842">MSIEVMNDQQAAKAAGGRGRAHGQMEDSLGLLRSFISPESVRLFGIASSGLSASSTEVTFQKVLERDADEEVISMSHFLPEPVLLPEKRFLFFPQLAEAAGPTGTAVAGPSYNISTGTGAVKGSANLDSQDGVLTVLHLFGHTHFAWDQDFQERRYVSAPLGSPKEWRMRPRSMKLQGGARATRKDGRKEMWERSQLCFGAGLTETRSTRSPVNTEGNAGGHRRSDAATGRHWQSEVTPSEMKGQAPEPEPDQREPDAVPPAVPVAPYVRVIHQQYRTAHADAWPPEWRRLSGFWQRAAAHGRWRWRFWTDEEEAKLFKEELPELEEFYHWIPQCLDAKISQADLSTYAILYVHGGVYADMDTMPVGSLDAFLDAVSSDATGERPLAVLASISRPDEEDIRGRGGFLEPYGVDTDLMISTAPRHPFFLEALLSIRRYLQTHNATVCGRDRRTPTYDLMFLTAWGRLSMLARAWTAEGLNQSRLTFLESLFLREPYEASHVHLVLHVLANLSLEELVAHPPPRHELRLERWLAKRLERSTKRSRPHGHATDLSPPILRVAPDLLLAPIAQSPAVEKRQLRQWHLTCKESSSCFEQHVLSLAQKQIPERDPKHNLVLIFNDDDGVWEGSWNEANQEAFRRLETAKDVEL</sequence>
<organism evidence="3 4">
    <name type="scientific">Durusdinium trenchii</name>
    <dbReference type="NCBI Taxonomy" id="1381693"/>
    <lineage>
        <taxon>Eukaryota</taxon>
        <taxon>Sar</taxon>
        <taxon>Alveolata</taxon>
        <taxon>Dinophyceae</taxon>
        <taxon>Suessiales</taxon>
        <taxon>Symbiodiniaceae</taxon>
        <taxon>Durusdinium</taxon>
    </lineage>
</organism>
<dbReference type="PANTHER" id="PTHR32385">
    <property type="entry name" value="MANNOSYL PHOSPHORYLINOSITOL CERAMIDE SYNTHASE"/>
    <property type="match status" value="1"/>
</dbReference>
<evidence type="ECO:0000313" key="4">
    <source>
        <dbReference type="Proteomes" id="UP001642464"/>
    </source>
</evidence>
<gene>
    <name evidence="3" type="ORF">SCF082_LOCUS16784</name>
</gene>
<name>A0ABP0KD92_9DINO</name>
<dbReference type="InterPro" id="IPR029044">
    <property type="entry name" value="Nucleotide-diphossugar_trans"/>
</dbReference>
<evidence type="ECO:0000256" key="1">
    <source>
        <dbReference type="ARBA" id="ARBA00022679"/>
    </source>
</evidence>